<keyword evidence="2 5" id="KW-0732">Signal</keyword>
<evidence type="ECO:0000256" key="3">
    <source>
        <dbReference type="ARBA" id="ARBA00022801"/>
    </source>
</evidence>
<dbReference type="Proteomes" id="UP000317650">
    <property type="component" value="Chromosome 8"/>
</dbReference>
<evidence type="ECO:0000256" key="4">
    <source>
        <dbReference type="ARBA" id="ARBA00023180"/>
    </source>
</evidence>
<evidence type="ECO:0000256" key="1">
    <source>
        <dbReference type="ARBA" id="ARBA00008668"/>
    </source>
</evidence>
<dbReference type="InterPro" id="IPR035669">
    <property type="entry name" value="SGNH_plant_lipase-like"/>
</dbReference>
<proteinExistence type="inferred from homology"/>
<feature type="chain" id="PRO_5020865718" description="GDSL esterase/lipase" evidence="5">
    <location>
        <begin position="20"/>
        <end position="385"/>
    </location>
</feature>
<accession>A0A4V4H994</accession>
<dbReference type="EMBL" id="PYDT01000002">
    <property type="protein sequence ID" value="THU70745.1"/>
    <property type="molecule type" value="Genomic_DNA"/>
</dbReference>
<keyword evidence="3" id="KW-0378">Hydrolase</keyword>
<sequence length="385" mass="42312">MEPPTATLFLLLLLPLVLGSSTTACYSTVFSFGDSLADTGNLIRVPGHADCQAGRPPYGMTYFRRPTGRFSDGRLIVDFIAEAMGLPLLPPYLEAWRGRRLRKGVNFAVAGATAMDNEFFQEKGITTGSTNSSLRFQIRWFQQLLPSLCASPTDCEDMLQNTLFLVGEIGGNDYNLPLTQGRSLQETQSFVPLVVDTISSGINKLIELGARALLVPGITPLGCNTVYLTTYRSDRAEDYDAIGCIRWLNEFAQYHNGHLHDELRRLQALHPEAVIIYADYYGAMMNIFSDPERFGIEERFLACCGGGGPYNYNSSRPCRSEGQTVCDDTSTYLHWDGLHMTDATYRIVSVGLLQGPFAAPAIATTCPATRFSFTHPSSSTLSSAS</sequence>
<protein>
    <recommendedName>
        <fullName evidence="8">GDSL esterase/lipase</fullName>
    </recommendedName>
</protein>
<dbReference type="PANTHER" id="PTHR22835:SF663">
    <property type="entry name" value="LIPASE-LIKE"/>
    <property type="match status" value="1"/>
</dbReference>
<dbReference type="AlphaFoldDB" id="A0A4V4H994"/>
<feature type="signal peptide" evidence="5">
    <location>
        <begin position="1"/>
        <end position="19"/>
    </location>
</feature>
<dbReference type="SUPFAM" id="SSF52266">
    <property type="entry name" value="SGNH hydrolase"/>
    <property type="match status" value="1"/>
</dbReference>
<reference evidence="6 7" key="1">
    <citation type="journal article" date="2019" name="Nat. Plants">
        <title>Genome sequencing of Musa balbisiana reveals subgenome evolution and function divergence in polyploid bananas.</title>
        <authorList>
            <person name="Yao X."/>
        </authorList>
    </citation>
    <scope>NUCLEOTIDE SEQUENCE [LARGE SCALE GENOMIC DNA]</scope>
    <source>
        <strain evidence="7">cv. DH-PKW</strain>
        <tissue evidence="6">Leaves</tissue>
    </source>
</reference>
<comment type="similarity">
    <text evidence="1">Belongs to the 'GDSL' lipolytic enzyme family.</text>
</comment>
<dbReference type="Gene3D" id="3.40.50.1110">
    <property type="entry name" value="SGNH hydrolase"/>
    <property type="match status" value="1"/>
</dbReference>
<dbReference type="STRING" id="52838.A0A4V4H994"/>
<evidence type="ECO:0000313" key="7">
    <source>
        <dbReference type="Proteomes" id="UP000317650"/>
    </source>
</evidence>
<evidence type="ECO:0000313" key="6">
    <source>
        <dbReference type="EMBL" id="THU70745.1"/>
    </source>
</evidence>
<evidence type="ECO:0000256" key="5">
    <source>
        <dbReference type="SAM" id="SignalP"/>
    </source>
</evidence>
<gene>
    <name evidence="6" type="ORF">C4D60_Mb08t28210</name>
</gene>
<dbReference type="InterPro" id="IPR036514">
    <property type="entry name" value="SGNH_hydro_sf"/>
</dbReference>
<organism evidence="6 7">
    <name type="scientific">Musa balbisiana</name>
    <name type="common">Banana</name>
    <dbReference type="NCBI Taxonomy" id="52838"/>
    <lineage>
        <taxon>Eukaryota</taxon>
        <taxon>Viridiplantae</taxon>
        <taxon>Streptophyta</taxon>
        <taxon>Embryophyta</taxon>
        <taxon>Tracheophyta</taxon>
        <taxon>Spermatophyta</taxon>
        <taxon>Magnoliopsida</taxon>
        <taxon>Liliopsida</taxon>
        <taxon>Zingiberales</taxon>
        <taxon>Musaceae</taxon>
        <taxon>Musa</taxon>
    </lineage>
</organism>
<evidence type="ECO:0008006" key="8">
    <source>
        <dbReference type="Google" id="ProtNLM"/>
    </source>
</evidence>
<dbReference type="CDD" id="cd01837">
    <property type="entry name" value="SGNH_plant_lipase_like"/>
    <property type="match status" value="1"/>
</dbReference>
<evidence type="ECO:0000256" key="2">
    <source>
        <dbReference type="ARBA" id="ARBA00022729"/>
    </source>
</evidence>
<dbReference type="InterPro" id="IPR001087">
    <property type="entry name" value="GDSL"/>
</dbReference>
<dbReference type="PANTHER" id="PTHR22835">
    <property type="entry name" value="ZINC FINGER FYVE DOMAIN CONTAINING PROTEIN"/>
    <property type="match status" value="1"/>
</dbReference>
<keyword evidence="4" id="KW-0325">Glycoprotein</keyword>
<name>A0A4V4H994_MUSBA</name>
<comment type="caution">
    <text evidence="6">The sequence shown here is derived from an EMBL/GenBank/DDBJ whole genome shotgun (WGS) entry which is preliminary data.</text>
</comment>
<dbReference type="GO" id="GO:0016788">
    <property type="term" value="F:hydrolase activity, acting on ester bonds"/>
    <property type="evidence" value="ECO:0007669"/>
    <property type="project" value="InterPro"/>
</dbReference>
<dbReference type="Pfam" id="PF00657">
    <property type="entry name" value="Lipase_GDSL"/>
    <property type="match status" value="1"/>
</dbReference>
<keyword evidence="7" id="KW-1185">Reference proteome</keyword>